<dbReference type="Pfam" id="PF01740">
    <property type="entry name" value="STAS"/>
    <property type="match status" value="1"/>
</dbReference>
<dbReference type="GO" id="GO:0016020">
    <property type="term" value="C:membrane"/>
    <property type="evidence" value="ECO:0007669"/>
    <property type="project" value="UniProtKB-SubCell"/>
</dbReference>
<comment type="subcellular location">
    <subcellularLocation>
        <location evidence="1">Membrane</location>
        <topology evidence="1">Multi-pass membrane protein</topology>
    </subcellularLocation>
</comment>
<dbReference type="GO" id="GO:0008271">
    <property type="term" value="F:secondary active sulfate transmembrane transporter activity"/>
    <property type="evidence" value="ECO:0007669"/>
    <property type="project" value="InterPro"/>
</dbReference>
<feature type="transmembrane region" description="Helical" evidence="5">
    <location>
        <begin position="401"/>
        <end position="431"/>
    </location>
</feature>
<keyword evidence="4 5" id="KW-0472">Membrane</keyword>
<dbReference type="CDD" id="cd07042">
    <property type="entry name" value="STAS_SulP_like_sulfate_transporter"/>
    <property type="match status" value="1"/>
</dbReference>
<evidence type="ECO:0000256" key="2">
    <source>
        <dbReference type="ARBA" id="ARBA00022692"/>
    </source>
</evidence>
<dbReference type="PANTHER" id="PTHR11814">
    <property type="entry name" value="SULFATE TRANSPORTER"/>
    <property type="match status" value="1"/>
</dbReference>
<comment type="caution">
    <text evidence="7">The sequence shown here is derived from an EMBL/GenBank/DDBJ whole genome shotgun (WGS) entry which is preliminary data.</text>
</comment>
<dbReference type="AlphaFoldDB" id="A0A1V2DUA8"/>
<feature type="transmembrane region" description="Helical" evidence="5">
    <location>
        <begin position="222"/>
        <end position="246"/>
    </location>
</feature>
<feature type="transmembrane region" description="Helical" evidence="5">
    <location>
        <begin position="100"/>
        <end position="122"/>
    </location>
</feature>
<keyword evidence="2 5" id="KW-0812">Transmembrane</keyword>
<feature type="transmembrane region" description="Helical" evidence="5">
    <location>
        <begin position="134"/>
        <end position="152"/>
    </location>
</feature>
<dbReference type="NCBIfam" id="TIGR00815">
    <property type="entry name" value="sulP"/>
    <property type="match status" value="1"/>
</dbReference>
<feature type="transmembrane region" description="Helical" evidence="5">
    <location>
        <begin position="51"/>
        <end position="68"/>
    </location>
</feature>
<evidence type="ECO:0000256" key="1">
    <source>
        <dbReference type="ARBA" id="ARBA00004141"/>
    </source>
</evidence>
<dbReference type="PROSITE" id="PS50801">
    <property type="entry name" value="STAS"/>
    <property type="match status" value="1"/>
</dbReference>
<dbReference type="SUPFAM" id="SSF52091">
    <property type="entry name" value="SpoIIaa-like"/>
    <property type="match status" value="1"/>
</dbReference>
<keyword evidence="3 5" id="KW-1133">Transmembrane helix</keyword>
<dbReference type="EMBL" id="MSCW01000004">
    <property type="protein sequence ID" value="ONF44294.1"/>
    <property type="molecule type" value="Genomic_DNA"/>
</dbReference>
<sequence>MNRLKRYLPILQWAPGYGRDQATSDLVAALIVTVMLIPQSLAYALLAGLPAQVGLYASILPLAIYAVFGTSRTLSVGPVAVASLMTAAALAPIAEAGTDAYVAGAVLLAVMSGLMLTLMGVLKLGFLANFLSHPVISGFITASGLVIAASQLKHLLGIEASGHNLVDILLSLARNLAHTNLHTLAIGTGALLFLLWARRYLKPWLMALGMGARLADILTKTAPILSVLVTTWVAWAFGLAQAGVRLVGQVPSGLPSLTLPPLEPGLWSQLAVGALLISVVGFVESVSVGQTLAAKRRQRIDPDQELIGLGTANLGAGLSGGMPVTGGFSRSVVNFDAGAETPAAGAFTAVGIALATVFVTPAIAYLPKATLAATIIVAVVSLIDLPALVRTWRYSKADFGAMLATILLTLLHSVEAGIIAGVALSIGLFLYRTSRPHCAVVGRVPGTEHFRNVLRHQVELCPKVTFLRVDESLYFANARFLEETVLDLVNRERELRDLVLVCPAVNLIDASALESLEAINERLKDAGVRLHLSEVKGPVMDRLRDTELLAHLSGRVFLSTFEAWQALTERQPALARTA</sequence>
<dbReference type="OrthoDB" id="9769739at2"/>
<feature type="transmembrane region" description="Helical" evidence="5">
    <location>
        <begin position="75"/>
        <end position="94"/>
    </location>
</feature>
<dbReference type="InterPro" id="IPR011547">
    <property type="entry name" value="SLC26A/SulP_dom"/>
</dbReference>
<feature type="domain" description="STAS" evidence="6">
    <location>
        <begin position="454"/>
        <end position="577"/>
    </location>
</feature>
<accession>A0A1V2DUA8</accession>
<dbReference type="RefSeq" id="WP_076723308.1">
    <property type="nucleotide sequence ID" value="NZ_JABWTC010000001.1"/>
</dbReference>
<feature type="transmembrane region" description="Helical" evidence="5">
    <location>
        <begin position="266"/>
        <end position="289"/>
    </location>
</feature>
<evidence type="ECO:0000256" key="4">
    <source>
        <dbReference type="ARBA" id="ARBA00023136"/>
    </source>
</evidence>
<evidence type="ECO:0000313" key="7">
    <source>
        <dbReference type="EMBL" id="ONF44294.1"/>
    </source>
</evidence>
<dbReference type="InterPro" id="IPR001902">
    <property type="entry name" value="SLC26A/SulP_fam"/>
</dbReference>
<keyword evidence="8" id="KW-1185">Reference proteome</keyword>
<evidence type="ECO:0000256" key="3">
    <source>
        <dbReference type="ARBA" id="ARBA00022989"/>
    </source>
</evidence>
<feature type="transmembrane region" description="Helical" evidence="5">
    <location>
        <begin position="26"/>
        <end position="45"/>
    </location>
</feature>
<dbReference type="InterPro" id="IPR036513">
    <property type="entry name" value="STAS_dom_sf"/>
</dbReference>
<evidence type="ECO:0000259" key="6">
    <source>
        <dbReference type="PROSITE" id="PS50801"/>
    </source>
</evidence>
<proteinExistence type="predicted"/>
<name>A0A1V2DUA8_9GAMM</name>
<feature type="transmembrane region" description="Helical" evidence="5">
    <location>
        <begin position="371"/>
        <end position="389"/>
    </location>
</feature>
<protein>
    <submittedName>
        <fullName evidence="7">Sodium-independent anion transporter</fullName>
    </submittedName>
</protein>
<dbReference type="InterPro" id="IPR018045">
    <property type="entry name" value="S04_transporter_CS"/>
</dbReference>
<dbReference type="PROSITE" id="PS01130">
    <property type="entry name" value="SLC26A"/>
    <property type="match status" value="1"/>
</dbReference>
<dbReference type="Pfam" id="PF00916">
    <property type="entry name" value="Sulfate_transp"/>
    <property type="match status" value="1"/>
</dbReference>
<dbReference type="Proteomes" id="UP000189339">
    <property type="component" value="Unassembled WGS sequence"/>
</dbReference>
<evidence type="ECO:0000256" key="5">
    <source>
        <dbReference type="SAM" id="Phobius"/>
    </source>
</evidence>
<gene>
    <name evidence="7" type="ORF">BTO32_04710</name>
</gene>
<organism evidence="7 8">
    <name type="scientific">Marinobacter lutaoensis</name>
    <dbReference type="NCBI Taxonomy" id="135739"/>
    <lineage>
        <taxon>Bacteria</taxon>
        <taxon>Pseudomonadati</taxon>
        <taxon>Pseudomonadota</taxon>
        <taxon>Gammaproteobacteria</taxon>
        <taxon>Pseudomonadales</taxon>
        <taxon>Marinobacteraceae</taxon>
        <taxon>Marinobacter</taxon>
    </lineage>
</organism>
<feature type="transmembrane region" description="Helical" evidence="5">
    <location>
        <begin position="344"/>
        <end position="365"/>
    </location>
</feature>
<reference evidence="7 8" key="1">
    <citation type="submission" date="2016-12" db="EMBL/GenBank/DDBJ databases">
        <title>Marinobacter lutaoensis whole genome sequencing.</title>
        <authorList>
            <person name="Verma A."/>
            <person name="Krishnamurthi S."/>
        </authorList>
    </citation>
    <scope>NUCLEOTIDE SEQUENCE [LARGE SCALE GENOMIC DNA]</scope>
    <source>
        <strain evidence="7 8">T5054</strain>
    </source>
</reference>
<feature type="transmembrane region" description="Helical" evidence="5">
    <location>
        <begin position="181"/>
        <end position="201"/>
    </location>
</feature>
<dbReference type="STRING" id="135739.BTO32_04710"/>
<dbReference type="Gene3D" id="3.30.750.24">
    <property type="entry name" value="STAS domain"/>
    <property type="match status" value="1"/>
</dbReference>
<evidence type="ECO:0000313" key="8">
    <source>
        <dbReference type="Proteomes" id="UP000189339"/>
    </source>
</evidence>
<dbReference type="InterPro" id="IPR002645">
    <property type="entry name" value="STAS_dom"/>
</dbReference>